<dbReference type="AlphaFoldDB" id="A0A9P9Y5L0"/>
<keyword evidence="2" id="KW-0378">Hydrolase</keyword>
<reference evidence="2" key="1">
    <citation type="journal article" date="2021" name="J Fungi (Basel)">
        <title>Genomic and Metabolomic Analyses of the Marine Fungus Emericellopsis cladophorae: Insights into Saltwater Adaptability Mechanisms and Its Biosynthetic Potential.</title>
        <authorList>
            <person name="Goncalves M.F.M."/>
            <person name="Hilario S."/>
            <person name="Van de Peer Y."/>
            <person name="Esteves A.C."/>
            <person name="Alves A."/>
        </authorList>
    </citation>
    <scope>NUCLEOTIDE SEQUENCE</scope>
    <source>
        <strain evidence="2">MUM 19.33</strain>
    </source>
</reference>
<evidence type="ECO:0000256" key="1">
    <source>
        <dbReference type="SAM" id="MobiDB-lite"/>
    </source>
</evidence>
<feature type="region of interest" description="Disordered" evidence="1">
    <location>
        <begin position="22"/>
        <end position="44"/>
    </location>
</feature>
<dbReference type="RefSeq" id="XP_051364859.1">
    <property type="nucleotide sequence ID" value="XM_051503214.1"/>
</dbReference>
<accession>A0A9P9Y5L0</accession>
<dbReference type="OrthoDB" id="10265322at2759"/>
<organism evidence="2 3">
    <name type="scientific">Emericellopsis cladophorae</name>
    <dbReference type="NCBI Taxonomy" id="2686198"/>
    <lineage>
        <taxon>Eukaryota</taxon>
        <taxon>Fungi</taxon>
        <taxon>Dikarya</taxon>
        <taxon>Ascomycota</taxon>
        <taxon>Pezizomycotina</taxon>
        <taxon>Sordariomycetes</taxon>
        <taxon>Hypocreomycetidae</taxon>
        <taxon>Hypocreales</taxon>
        <taxon>Bionectriaceae</taxon>
        <taxon>Emericellopsis</taxon>
    </lineage>
</organism>
<dbReference type="SUPFAM" id="SSF82171">
    <property type="entry name" value="DPP6 N-terminal domain-like"/>
    <property type="match status" value="1"/>
</dbReference>
<dbReference type="InterPro" id="IPR011042">
    <property type="entry name" value="6-blade_b-propeller_TolB-like"/>
</dbReference>
<proteinExistence type="predicted"/>
<dbReference type="Gene3D" id="2.120.10.30">
    <property type="entry name" value="TolB, C-terminal domain"/>
    <property type="match status" value="1"/>
</dbReference>
<dbReference type="GO" id="GO:0016787">
    <property type="term" value="F:hydrolase activity"/>
    <property type="evidence" value="ECO:0007669"/>
    <property type="project" value="UniProtKB-KW"/>
</dbReference>
<evidence type="ECO:0000313" key="3">
    <source>
        <dbReference type="Proteomes" id="UP001055219"/>
    </source>
</evidence>
<protein>
    <submittedName>
        <fullName evidence="2">Saponin hydrolase</fullName>
    </submittedName>
</protein>
<sequence>MYTKQHLRDLIESVDSYINHGGEQQSLHQMRKGDPENGMNAEDSSRSFYSFVPTEHQPIDNRQRHSRPGAPAAHYWAYLFSVIKMRFAAPLAAVISILGATRGIADLPPPPAPESFNVVELPLPPVAPTSGEGACTPDINPHGTGCIQVALDGFQAGGFTPDGHHVVVSVVMVGAPAAPDPASIYTGKQLILVKADGTTFPNGDPWKCLSCAVAPENAVSLDPLRNYPQAFRSGDKVLWGRNIVDCDGEPLQSEACAAEKTHIYPIHWNSKPDGTGSGPRELRIHPDNEHLAWSSFTERGGQFCYLGQLALNPDPEDGVPRYDLANVQLLVDPNTNPPIEAVGSELRLHDDAIMLGELRGFSGTGDEITYVGPPVESNNIDLFAIHLITGKVRRLTAHPDYADPIAFSWDDEWFVAMDTRVSERQMFMSGMRHVPPLIDLVTVTVASSTRNNGRRRFFQPVLVDRHGDRGDYYGQQVNAEGDDTDGAVNDPNWNGRADPGFSPDGTKIVFWQGLVVSPSCGGVNPLPCPESTADGGREYRLMLATRLDHEPKAVPPVFEVPESIPWATPYCPDDFEAPPLYTVEPGSYTLHGQAFGVAHVRIIAGNQTVNGLQRVVVHYDGYSDDGEHVLDGTEDVTVTVTPPNFWNNRVEWYSDLSQTGAVNATKKTSPGGFFLELDAMVNIFNATGNLTTTIDGVVYQRPLNGA</sequence>
<keyword evidence="3" id="KW-1185">Reference proteome</keyword>
<name>A0A9P9Y5L0_9HYPO</name>
<dbReference type="GeneID" id="75831035"/>
<comment type="caution">
    <text evidence="2">The sequence shown here is derived from an EMBL/GenBank/DDBJ whole genome shotgun (WGS) entry which is preliminary data.</text>
</comment>
<evidence type="ECO:0000313" key="2">
    <source>
        <dbReference type="EMBL" id="KAI6784003.1"/>
    </source>
</evidence>
<dbReference type="EMBL" id="JAGIXG020000005">
    <property type="protein sequence ID" value="KAI6784003.1"/>
    <property type="molecule type" value="Genomic_DNA"/>
</dbReference>
<dbReference type="Proteomes" id="UP001055219">
    <property type="component" value="Unassembled WGS sequence"/>
</dbReference>
<reference evidence="2" key="2">
    <citation type="submission" date="2022-07" db="EMBL/GenBank/DDBJ databases">
        <authorList>
            <person name="Goncalves M.F.M."/>
            <person name="Hilario S."/>
            <person name="Van De Peer Y."/>
            <person name="Esteves A.C."/>
            <person name="Alves A."/>
        </authorList>
    </citation>
    <scope>NUCLEOTIDE SEQUENCE</scope>
    <source>
        <strain evidence="2">MUM 19.33</strain>
    </source>
</reference>
<gene>
    <name evidence="2" type="ORF">J7T54_004549</name>
</gene>